<dbReference type="PANTHER" id="PTHR35813:SF1">
    <property type="entry name" value="INNER MEMBRANE PROTEIN YBAN"/>
    <property type="match status" value="1"/>
</dbReference>
<protein>
    <recommendedName>
        <fullName evidence="1">Inner membrane protein</fullName>
    </recommendedName>
</protein>
<gene>
    <name evidence="3" type="ORF">CWE06_05265</name>
</gene>
<name>A0A432VVY7_9GAMM</name>
<keyword evidence="1 2" id="KW-0472">Membrane</keyword>
<dbReference type="OrthoDB" id="9816293at2"/>
<dbReference type="EMBL" id="PIPI01000002">
    <property type="protein sequence ID" value="RUO20715.1"/>
    <property type="molecule type" value="Genomic_DNA"/>
</dbReference>
<evidence type="ECO:0000256" key="1">
    <source>
        <dbReference type="PIRNR" id="PIRNR016789"/>
    </source>
</evidence>
<dbReference type="AlphaFoldDB" id="A0A432VVY7"/>
<dbReference type="PIRSF" id="PIRSF016789">
    <property type="entry name" value="DUF454"/>
    <property type="match status" value="1"/>
</dbReference>
<sequence>MGWLPRLLWRLLAVVALKLALLGIPLPGLPTVPFVLLAAWAAGKGWPELDQWLLHHPRYGGSIRAWRQHGAVSRRAKWLASVMMAASIGLTLLSPAPMVMKVILPLFLTAVAIWLWSRPEPVAQ</sequence>
<evidence type="ECO:0000256" key="2">
    <source>
        <dbReference type="SAM" id="Phobius"/>
    </source>
</evidence>
<dbReference type="Proteomes" id="UP000288212">
    <property type="component" value="Unassembled WGS sequence"/>
</dbReference>
<reference evidence="3 4" key="1">
    <citation type="journal article" date="2011" name="Front. Microbiol.">
        <title>Genomic signatures of strain selection and enhancement in Bacillus atrophaeus var. globigii, a historical biowarfare simulant.</title>
        <authorList>
            <person name="Gibbons H.S."/>
            <person name="Broomall S.M."/>
            <person name="McNew L.A."/>
            <person name="Daligault H."/>
            <person name="Chapman C."/>
            <person name="Bruce D."/>
            <person name="Karavis M."/>
            <person name="Krepps M."/>
            <person name="McGregor P.A."/>
            <person name="Hong C."/>
            <person name="Park K.H."/>
            <person name="Akmal A."/>
            <person name="Feldman A."/>
            <person name="Lin J.S."/>
            <person name="Chang W.E."/>
            <person name="Higgs B.W."/>
            <person name="Demirev P."/>
            <person name="Lindquist J."/>
            <person name="Liem A."/>
            <person name="Fochler E."/>
            <person name="Read T.D."/>
            <person name="Tapia R."/>
            <person name="Johnson S."/>
            <person name="Bishop-Lilly K.A."/>
            <person name="Detter C."/>
            <person name="Han C."/>
            <person name="Sozhamannan S."/>
            <person name="Rosenzweig C.N."/>
            <person name="Skowronski E.W."/>
        </authorList>
    </citation>
    <scope>NUCLEOTIDE SEQUENCE [LARGE SCALE GENOMIC DNA]</scope>
    <source>
        <strain evidence="3 4">AK5</strain>
    </source>
</reference>
<proteinExistence type="predicted"/>
<evidence type="ECO:0000313" key="4">
    <source>
        <dbReference type="Proteomes" id="UP000288212"/>
    </source>
</evidence>
<keyword evidence="1" id="KW-1003">Cell membrane</keyword>
<organism evidence="3 4">
    <name type="scientific">Aliidiomarina haloalkalitolerans</name>
    <dbReference type="NCBI Taxonomy" id="859059"/>
    <lineage>
        <taxon>Bacteria</taxon>
        <taxon>Pseudomonadati</taxon>
        <taxon>Pseudomonadota</taxon>
        <taxon>Gammaproteobacteria</taxon>
        <taxon>Alteromonadales</taxon>
        <taxon>Idiomarinaceae</taxon>
        <taxon>Aliidiomarina</taxon>
    </lineage>
</organism>
<dbReference type="GO" id="GO:0005886">
    <property type="term" value="C:plasma membrane"/>
    <property type="evidence" value="ECO:0007669"/>
    <property type="project" value="UniProtKB-SubCell"/>
</dbReference>
<dbReference type="RefSeq" id="WP_126791888.1">
    <property type="nucleotide sequence ID" value="NZ_PIPI01000002.1"/>
</dbReference>
<keyword evidence="2" id="KW-1133">Transmembrane helix</keyword>
<comment type="subcellular location">
    <subcellularLocation>
        <location evidence="1">Cell inner membrane</location>
        <topology evidence="1">Multi-pass membrane protein</topology>
    </subcellularLocation>
</comment>
<evidence type="ECO:0000313" key="3">
    <source>
        <dbReference type="EMBL" id="RUO20715.1"/>
    </source>
</evidence>
<keyword evidence="1" id="KW-0997">Cell inner membrane</keyword>
<keyword evidence="4" id="KW-1185">Reference proteome</keyword>
<dbReference type="PANTHER" id="PTHR35813">
    <property type="entry name" value="INNER MEMBRANE PROTEIN YBAN"/>
    <property type="match status" value="1"/>
</dbReference>
<accession>A0A432VVY7</accession>
<dbReference type="Pfam" id="PF04304">
    <property type="entry name" value="DUF454"/>
    <property type="match status" value="1"/>
</dbReference>
<feature type="transmembrane region" description="Helical" evidence="2">
    <location>
        <begin position="98"/>
        <end position="117"/>
    </location>
</feature>
<keyword evidence="2" id="KW-0812">Transmembrane</keyword>
<feature type="transmembrane region" description="Helical" evidence="2">
    <location>
        <begin position="7"/>
        <end position="26"/>
    </location>
</feature>
<dbReference type="InterPro" id="IPR007401">
    <property type="entry name" value="DUF454"/>
</dbReference>
<comment type="caution">
    <text evidence="3">The sequence shown here is derived from an EMBL/GenBank/DDBJ whole genome shotgun (WGS) entry which is preliminary data.</text>
</comment>